<evidence type="ECO:0000259" key="10">
    <source>
        <dbReference type="PROSITE" id="PS50802"/>
    </source>
</evidence>
<evidence type="ECO:0000256" key="9">
    <source>
        <dbReference type="RuleBase" id="RU367104"/>
    </source>
</evidence>
<keyword evidence="7 9" id="KW-0788">Thiol protease</keyword>
<keyword evidence="9" id="KW-0963">Cytoplasm</keyword>
<dbReference type="Proteomes" id="UP000694865">
    <property type="component" value="Unplaced"/>
</dbReference>
<evidence type="ECO:0000256" key="7">
    <source>
        <dbReference type="ARBA" id="ARBA00022807"/>
    </source>
</evidence>
<dbReference type="RefSeq" id="XP_002739949.1">
    <property type="nucleotide sequence ID" value="XM_002739903.2"/>
</dbReference>
<keyword evidence="6 9" id="KW-0378">Hydrolase</keyword>
<dbReference type="SUPFAM" id="SSF54236">
    <property type="entry name" value="Ubiquitin-like"/>
    <property type="match status" value="1"/>
</dbReference>
<evidence type="ECO:0000313" key="11">
    <source>
        <dbReference type="Proteomes" id="UP000694865"/>
    </source>
</evidence>
<dbReference type="InterPro" id="IPR038765">
    <property type="entry name" value="Papain-like_cys_pep_sf"/>
</dbReference>
<gene>
    <name evidence="12" type="primary">LOC100371534</name>
</gene>
<feature type="domain" description="OTU" evidence="10">
    <location>
        <begin position="106"/>
        <end position="231"/>
    </location>
</feature>
<keyword evidence="11" id="KW-1185">Reference proteome</keyword>
<comment type="catalytic activity">
    <reaction evidence="1 9">
        <text>Thiol-dependent hydrolysis of ester, thioester, amide, peptide and isopeptide bonds formed by the C-terminal Gly of ubiquitin (a 76-residue protein attached to proteins as an intracellular targeting signal).</text>
        <dbReference type="EC" id="3.4.19.12"/>
    </reaction>
</comment>
<evidence type="ECO:0000256" key="1">
    <source>
        <dbReference type="ARBA" id="ARBA00000707"/>
    </source>
</evidence>
<evidence type="ECO:0000256" key="8">
    <source>
        <dbReference type="ARBA" id="ARBA00022833"/>
    </source>
</evidence>
<dbReference type="Pfam" id="PF21403">
    <property type="entry name" value="OTU1_UBXL"/>
    <property type="match status" value="1"/>
</dbReference>
<organism evidence="11 12">
    <name type="scientific">Saccoglossus kowalevskii</name>
    <name type="common">Acorn worm</name>
    <dbReference type="NCBI Taxonomy" id="10224"/>
    <lineage>
        <taxon>Eukaryota</taxon>
        <taxon>Metazoa</taxon>
        <taxon>Hemichordata</taxon>
        <taxon>Enteropneusta</taxon>
        <taxon>Harrimaniidae</taxon>
        <taxon>Saccoglossus</taxon>
    </lineage>
</organism>
<proteinExistence type="predicted"/>
<dbReference type="PROSITE" id="PS50802">
    <property type="entry name" value="OTU"/>
    <property type="match status" value="1"/>
</dbReference>
<keyword evidence="2" id="KW-0645">Protease</keyword>
<keyword evidence="4" id="KW-0863">Zinc-finger</keyword>
<comment type="subcellular location">
    <subcellularLocation>
        <location evidence="9">Cytoplasm</location>
    </subcellularLocation>
</comment>
<dbReference type="CDD" id="cd17059">
    <property type="entry name" value="Ubl_OTU1"/>
    <property type="match status" value="1"/>
</dbReference>
<dbReference type="InterPro" id="IPR003323">
    <property type="entry name" value="OTU_dom"/>
</dbReference>
<reference evidence="12" key="1">
    <citation type="submission" date="2025-08" db="UniProtKB">
        <authorList>
            <consortium name="RefSeq"/>
        </authorList>
    </citation>
    <scope>IDENTIFICATION</scope>
    <source>
        <tissue evidence="12">Testes</tissue>
    </source>
</reference>
<evidence type="ECO:0000313" key="12">
    <source>
        <dbReference type="RefSeq" id="XP_002739949.1"/>
    </source>
</evidence>
<dbReference type="GeneID" id="100371534"/>
<dbReference type="CDD" id="cd22745">
    <property type="entry name" value="OTU_OTU1"/>
    <property type="match status" value="1"/>
</dbReference>
<dbReference type="InterPro" id="IPR029071">
    <property type="entry name" value="Ubiquitin-like_domsf"/>
</dbReference>
<dbReference type="InterPro" id="IPR048857">
    <property type="entry name" value="OTU1_Ubl"/>
</dbReference>
<dbReference type="PANTHER" id="PTHR13312:SF0">
    <property type="entry name" value="UBIQUITIN THIOESTERASE OTU1"/>
    <property type="match status" value="1"/>
</dbReference>
<accession>A0ABM0GY49</accession>
<dbReference type="SUPFAM" id="SSF54001">
    <property type="entry name" value="Cysteine proteinases"/>
    <property type="match status" value="1"/>
</dbReference>
<name>A0ABM0GY49_SACKO</name>
<comment type="function">
    <text evidence="9">Hydrolase that can remove conjugated ubiquitin from proteins and may therefore play an important regulatory role at the level of protein turnover by preventing degradation.</text>
</comment>
<dbReference type="Pfam" id="PF02338">
    <property type="entry name" value="OTU"/>
    <property type="match status" value="1"/>
</dbReference>
<keyword evidence="3" id="KW-0479">Metal-binding</keyword>
<dbReference type="Pfam" id="PF24560">
    <property type="entry name" value="zf-C2H2_OTU1_C"/>
    <property type="match status" value="1"/>
</dbReference>
<dbReference type="PANTHER" id="PTHR13312">
    <property type="entry name" value="HIV-INDUCED PROTEIN-7-LIKE PROTEASE"/>
    <property type="match status" value="1"/>
</dbReference>
<keyword evidence="5 9" id="KW-0833">Ubl conjugation pathway</keyword>
<protein>
    <recommendedName>
        <fullName evidence="9">Ubiquitin thioesterase OTU</fullName>
        <ecNumber evidence="9">3.4.19.12</ecNumber>
    </recommendedName>
</protein>
<evidence type="ECO:0000256" key="5">
    <source>
        <dbReference type="ARBA" id="ARBA00022786"/>
    </source>
</evidence>
<dbReference type="EC" id="3.4.19.12" evidence="9"/>
<dbReference type="Gene3D" id="3.90.70.80">
    <property type="match status" value="1"/>
</dbReference>
<keyword evidence="8" id="KW-0862">Zinc</keyword>
<evidence type="ECO:0000256" key="4">
    <source>
        <dbReference type="ARBA" id="ARBA00022771"/>
    </source>
</evidence>
<dbReference type="InterPro" id="IPR057766">
    <property type="entry name" value="Znf-C2H2_OTU1-like_C"/>
</dbReference>
<evidence type="ECO:0000256" key="6">
    <source>
        <dbReference type="ARBA" id="ARBA00022801"/>
    </source>
</evidence>
<evidence type="ECO:0000256" key="2">
    <source>
        <dbReference type="ARBA" id="ARBA00022670"/>
    </source>
</evidence>
<dbReference type="Gene3D" id="3.10.20.90">
    <property type="entry name" value="Phosphatidylinositol 3-kinase Catalytic Subunit, Chain A, domain 1"/>
    <property type="match status" value="1"/>
</dbReference>
<sequence length="305" mass="33901">MADKRLSLRCQTKHGRHAVEGLTLNSTVEHLLEKIQELTKIPACSQKIFQGYPPKETDVTNPNTKLSTLPFRSGDTLIVEEAPCGKIASNLVTKTDNSEVIIQRRLTRISVPADNSCLFTSVSFLMEAPEISTGRARDLRHLIARIVSSDPVKYNSAFLGKDTHDYSAWILSDETWGGAIEISILSKVYSVEIAVADIQTVRVDRFGEAMNYKKRIILIYDGIHYDPLAMETGDPEEPLQRVFSTQDDTVLAKAMEIAESARLMKHYTNLSNFKMRCIVCNTGLTGPAEATLHASKTGHTNFGEI</sequence>
<evidence type="ECO:0000256" key="3">
    <source>
        <dbReference type="ARBA" id="ARBA00022723"/>
    </source>
</evidence>